<comment type="similarity">
    <text evidence="1">Belongs to the YciI family.</text>
</comment>
<evidence type="ECO:0000313" key="3">
    <source>
        <dbReference type="EMBL" id="GEK23198.1"/>
    </source>
</evidence>
<comment type="caution">
    <text evidence="3">The sequence shown here is derived from an EMBL/GenBank/DDBJ whole genome shotgun (WGS) entry which is preliminary data.</text>
</comment>
<dbReference type="AlphaFoldDB" id="A0A510V8J9"/>
<dbReference type="InterPro" id="IPR005545">
    <property type="entry name" value="YCII"/>
</dbReference>
<evidence type="ECO:0000256" key="1">
    <source>
        <dbReference type="ARBA" id="ARBA00007689"/>
    </source>
</evidence>
<accession>A0A510V8J9</accession>
<gene>
    <name evidence="3" type="ORF">CXY01_37180</name>
</gene>
<dbReference type="Pfam" id="PF03795">
    <property type="entry name" value="YCII"/>
    <property type="match status" value="1"/>
</dbReference>
<dbReference type="RefSeq" id="WP_146930589.1">
    <property type="nucleotide sequence ID" value="NZ_BJUB01000014.1"/>
</dbReference>
<reference evidence="3 4" key="1">
    <citation type="submission" date="2019-07" db="EMBL/GenBank/DDBJ databases">
        <title>Whole genome shotgun sequence of Cellulomonas xylanilytica NBRC 101102.</title>
        <authorList>
            <person name="Hosoyama A."/>
            <person name="Uohara A."/>
            <person name="Ohji S."/>
            <person name="Ichikawa N."/>
        </authorList>
    </citation>
    <scope>NUCLEOTIDE SEQUENCE [LARGE SCALE GENOMIC DNA]</scope>
    <source>
        <strain evidence="3 4">NBRC 101102</strain>
    </source>
</reference>
<name>A0A510V8J9_9CELL</name>
<evidence type="ECO:0000259" key="2">
    <source>
        <dbReference type="Pfam" id="PF03795"/>
    </source>
</evidence>
<dbReference type="Proteomes" id="UP000321118">
    <property type="component" value="Unassembled WGS sequence"/>
</dbReference>
<sequence>MRFLLLICDDPTAETYRPEDDNISDWVAENDRRNLSVIGDRLRPADDARTVRVRSGQLLVTDGPFAETQESIAGFDVLECADLDEALERAATHPMARFGRVEVRPFWPLQL</sequence>
<evidence type="ECO:0000313" key="4">
    <source>
        <dbReference type="Proteomes" id="UP000321118"/>
    </source>
</evidence>
<keyword evidence="4" id="KW-1185">Reference proteome</keyword>
<dbReference type="OrthoDB" id="668782at2"/>
<dbReference type="SUPFAM" id="SSF54909">
    <property type="entry name" value="Dimeric alpha+beta barrel"/>
    <property type="match status" value="1"/>
</dbReference>
<dbReference type="EMBL" id="BJUB01000014">
    <property type="protein sequence ID" value="GEK23198.1"/>
    <property type="molecule type" value="Genomic_DNA"/>
</dbReference>
<dbReference type="Gene3D" id="3.30.70.1060">
    <property type="entry name" value="Dimeric alpha+beta barrel"/>
    <property type="match status" value="1"/>
</dbReference>
<protein>
    <submittedName>
        <fullName evidence="3">Transcription initiation protein</fullName>
    </submittedName>
</protein>
<dbReference type="PANTHER" id="PTHR35174:SF3">
    <property type="entry name" value="BLL7171 PROTEIN"/>
    <property type="match status" value="1"/>
</dbReference>
<dbReference type="InterPro" id="IPR011008">
    <property type="entry name" value="Dimeric_a/b-barrel"/>
</dbReference>
<organism evidence="3 4">
    <name type="scientific">Cellulomonas xylanilytica</name>
    <dbReference type="NCBI Taxonomy" id="233583"/>
    <lineage>
        <taxon>Bacteria</taxon>
        <taxon>Bacillati</taxon>
        <taxon>Actinomycetota</taxon>
        <taxon>Actinomycetes</taxon>
        <taxon>Micrococcales</taxon>
        <taxon>Cellulomonadaceae</taxon>
        <taxon>Cellulomonas</taxon>
    </lineage>
</organism>
<proteinExistence type="inferred from homology"/>
<dbReference type="PANTHER" id="PTHR35174">
    <property type="entry name" value="BLL7171 PROTEIN-RELATED"/>
    <property type="match status" value="1"/>
</dbReference>
<feature type="domain" description="YCII-related" evidence="2">
    <location>
        <begin position="1"/>
        <end position="108"/>
    </location>
</feature>